<proteinExistence type="predicted"/>
<evidence type="ECO:0000313" key="1">
    <source>
        <dbReference type="EMBL" id="SCW41627.1"/>
    </source>
</evidence>
<dbReference type="EMBL" id="FMTS01000001">
    <property type="protein sequence ID" value="SCW41627.1"/>
    <property type="molecule type" value="Genomic_DNA"/>
</dbReference>
<accession>A0A1G4QAX5</accession>
<dbReference type="RefSeq" id="WP_139159613.1">
    <property type="nucleotide sequence ID" value="NZ_CBCRYE010000001.1"/>
</dbReference>
<dbReference type="Proteomes" id="UP000199150">
    <property type="component" value="Unassembled WGS sequence"/>
</dbReference>
<keyword evidence="2" id="KW-1185">Reference proteome</keyword>
<reference evidence="2" key="1">
    <citation type="submission" date="2016-10" db="EMBL/GenBank/DDBJ databases">
        <authorList>
            <person name="Varghese N."/>
            <person name="Submissions S."/>
        </authorList>
    </citation>
    <scope>NUCLEOTIDE SEQUENCE [LARGE SCALE GENOMIC DNA]</scope>
    <source>
        <strain evidence="2">CGMCC 1.3431</strain>
    </source>
</reference>
<name>A0A1G4QAX5_9CAUL</name>
<sequence length="70" mass="6914">MKPFVCLIASGLVICILSGCSPRPGASGDVADAGESPAASLTAEEAAAYASYSPVMSMDGDSQASEADSQ</sequence>
<dbReference type="AlphaFoldDB" id="A0A1G4QAX5"/>
<gene>
    <name evidence="1" type="ORF">SAMN02927928_1059</name>
</gene>
<dbReference type="STRING" id="260084.SAMN02927928_1059"/>
<dbReference type="PROSITE" id="PS51257">
    <property type="entry name" value="PROKAR_LIPOPROTEIN"/>
    <property type="match status" value="1"/>
</dbReference>
<protein>
    <submittedName>
        <fullName evidence="1">Uncharacterized protein</fullName>
    </submittedName>
</protein>
<organism evidence="1 2">
    <name type="scientific">Asticcacaulis taihuensis</name>
    <dbReference type="NCBI Taxonomy" id="260084"/>
    <lineage>
        <taxon>Bacteria</taxon>
        <taxon>Pseudomonadati</taxon>
        <taxon>Pseudomonadota</taxon>
        <taxon>Alphaproteobacteria</taxon>
        <taxon>Caulobacterales</taxon>
        <taxon>Caulobacteraceae</taxon>
        <taxon>Asticcacaulis</taxon>
    </lineage>
</organism>
<evidence type="ECO:0000313" key="2">
    <source>
        <dbReference type="Proteomes" id="UP000199150"/>
    </source>
</evidence>